<dbReference type="PANTHER" id="PTHR43884">
    <property type="entry name" value="ACYL-COA DEHYDROGENASE"/>
    <property type="match status" value="1"/>
</dbReference>
<dbReference type="EMBL" id="CAEZYZ010000142">
    <property type="protein sequence ID" value="CAB4752515.1"/>
    <property type="molecule type" value="Genomic_DNA"/>
</dbReference>
<evidence type="ECO:0000256" key="4">
    <source>
        <dbReference type="ARBA" id="ARBA00022827"/>
    </source>
</evidence>
<dbReference type="InterPro" id="IPR009100">
    <property type="entry name" value="AcylCoA_DH/oxidase_NM_dom_sf"/>
</dbReference>
<dbReference type="SUPFAM" id="SSF56645">
    <property type="entry name" value="Acyl-CoA dehydrogenase NM domain-like"/>
    <property type="match status" value="1"/>
</dbReference>
<keyword evidence="5" id="KW-0560">Oxidoreductase</keyword>
<keyword evidence="3" id="KW-0285">Flavoprotein</keyword>
<proteinExistence type="inferred from homology"/>
<dbReference type="PROSITE" id="PS00073">
    <property type="entry name" value="ACYL_COA_DH_2"/>
    <property type="match status" value="1"/>
</dbReference>
<evidence type="ECO:0000313" key="9">
    <source>
        <dbReference type="EMBL" id="CAB4752515.1"/>
    </source>
</evidence>
<dbReference type="InterPro" id="IPR037069">
    <property type="entry name" value="AcylCoA_DH/ox_N_sf"/>
</dbReference>
<dbReference type="GO" id="GO:0050660">
    <property type="term" value="F:flavin adenine dinucleotide binding"/>
    <property type="evidence" value="ECO:0007669"/>
    <property type="project" value="InterPro"/>
</dbReference>
<evidence type="ECO:0000259" key="7">
    <source>
        <dbReference type="Pfam" id="PF02770"/>
    </source>
</evidence>
<name>A0A6J6TZJ0_9ZZZZ</name>
<keyword evidence="4" id="KW-0274">FAD</keyword>
<evidence type="ECO:0000256" key="1">
    <source>
        <dbReference type="ARBA" id="ARBA00001974"/>
    </source>
</evidence>
<dbReference type="Pfam" id="PF02770">
    <property type="entry name" value="Acyl-CoA_dh_M"/>
    <property type="match status" value="1"/>
</dbReference>
<reference evidence="9" key="1">
    <citation type="submission" date="2020-05" db="EMBL/GenBank/DDBJ databases">
        <authorList>
            <person name="Chiriac C."/>
            <person name="Salcher M."/>
            <person name="Ghai R."/>
            <person name="Kavagutti S V."/>
        </authorList>
    </citation>
    <scope>NUCLEOTIDE SEQUENCE</scope>
</reference>
<evidence type="ECO:0000256" key="5">
    <source>
        <dbReference type="ARBA" id="ARBA00023002"/>
    </source>
</evidence>
<accession>A0A6J6TZJ0</accession>
<evidence type="ECO:0000256" key="2">
    <source>
        <dbReference type="ARBA" id="ARBA00009347"/>
    </source>
</evidence>
<evidence type="ECO:0000256" key="3">
    <source>
        <dbReference type="ARBA" id="ARBA00022630"/>
    </source>
</evidence>
<dbReference type="Pfam" id="PF00441">
    <property type="entry name" value="Acyl-CoA_dh_1"/>
    <property type="match status" value="1"/>
</dbReference>
<gene>
    <name evidence="9" type="ORF">UFOPK2810_00914</name>
</gene>
<feature type="domain" description="Acyl-CoA oxidase/dehydrogenase middle" evidence="7">
    <location>
        <begin position="120"/>
        <end position="216"/>
    </location>
</feature>
<evidence type="ECO:0000259" key="8">
    <source>
        <dbReference type="Pfam" id="PF02771"/>
    </source>
</evidence>
<dbReference type="PANTHER" id="PTHR43884:SF20">
    <property type="entry name" value="ACYL-COA DEHYDROGENASE FADE28"/>
    <property type="match status" value="1"/>
</dbReference>
<dbReference type="PIRSF" id="PIRSF016578">
    <property type="entry name" value="HsaA"/>
    <property type="match status" value="1"/>
</dbReference>
<dbReference type="InterPro" id="IPR013786">
    <property type="entry name" value="AcylCoA_DH/ox_N"/>
</dbReference>
<dbReference type="SUPFAM" id="SSF47203">
    <property type="entry name" value="Acyl-CoA dehydrogenase C-terminal domain-like"/>
    <property type="match status" value="1"/>
</dbReference>
<dbReference type="InterPro" id="IPR009075">
    <property type="entry name" value="AcylCo_DH/oxidase_C"/>
</dbReference>
<dbReference type="Pfam" id="PF02771">
    <property type="entry name" value="Acyl-CoA_dh_N"/>
    <property type="match status" value="1"/>
</dbReference>
<dbReference type="InterPro" id="IPR046373">
    <property type="entry name" value="Acyl-CoA_Oxase/DH_mid-dom_sf"/>
</dbReference>
<dbReference type="InterPro" id="IPR006089">
    <property type="entry name" value="Acyl-CoA_DH_CS"/>
</dbReference>
<protein>
    <submittedName>
        <fullName evidence="9">Unannotated protein</fullName>
    </submittedName>
</protein>
<dbReference type="InterPro" id="IPR036250">
    <property type="entry name" value="AcylCo_DH-like_C"/>
</dbReference>
<feature type="domain" description="Acyl-CoA dehydrogenase/oxidase C-terminal" evidence="6">
    <location>
        <begin position="229"/>
        <end position="361"/>
    </location>
</feature>
<comment type="similarity">
    <text evidence="2">Belongs to the acyl-CoA dehydrogenase family.</text>
</comment>
<feature type="domain" description="Acyl-CoA dehydrogenase/oxidase N-terminal" evidence="8">
    <location>
        <begin position="8"/>
        <end position="114"/>
    </location>
</feature>
<dbReference type="Gene3D" id="1.20.140.10">
    <property type="entry name" value="Butyryl-CoA Dehydrogenase, subunit A, domain 3"/>
    <property type="match status" value="1"/>
</dbReference>
<sequence>MRLSSNSEYDDLRSAVREVCDRFPGEYWRGLEPDRYPEEFVAALTQAGYLGALVPEQYGGGGATLTEASVILEEISASGGNPSACHAQMYIMGTLLRHGSDEQKEQYLPQIADGSLRLQAFAVTEPGAGSETTKIRTKAEKVDAGWLVNGQKIWTSRALYSDLMLLLARTTPYDDCVKKTDGLSTFLIDMRKVDGITIKPIATMMNHNTTEVFFDDALIPDEALIGEVGKGFRYILDGMNAERILIASECLGDGRFLLERAVQYANSREVFGGPIGANQGVQFPLARAYAALRAADLVRFEAARMYDAGQKCAEEANMAKLLASEASWAAANASLDAHGGFGFAVEYDIERKFRETRLYQTAPINNNLVLAYLGQHVMGLPKSY</sequence>
<dbReference type="AlphaFoldDB" id="A0A6J6TZJ0"/>
<organism evidence="9">
    <name type="scientific">freshwater metagenome</name>
    <dbReference type="NCBI Taxonomy" id="449393"/>
    <lineage>
        <taxon>unclassified sequences</taxon>
        <taxon>metagenomes</taxon>
        <taxon>ecological metagenomes</taxon>
    </lineage>
</organism>
<dbReference type="FunFam" id="1.20.140.10:FF:000012">
    <property type="entry name" value="Acyl-CoA dehydrogenase fadE12"/>
    <property type="match status" value="1"/>
</dbReference>
<dbReference type="GO" id="GO:0003995">
    <property type="term" value="F:acyl-CoA dehydrogenase activity"/>
    <property type="evidence" value="ECO:0007669"/>
    <property type="project" value="InterPro"/>
</dbReference>
<comment type="cofactor">
    <cofactor evidence="1">
        <name>FAD</name>
        <dbReference type="ChEBI" id="CHEBI:57692"/>
    </cofactor>
</comment>
<evidence type="ECO:0000259" key="6">
    <source>
        <dbReference type="Pfam" id="PF00441"/>
    </source>
</evidence>
<dbReference type="Gene3D" id="2.40.110.10">
    <property type="entry name" value="Butyryl-CoA Dehydrogenase, subunit A, domain 2"/>
    <property type="match status" value="1"/>
</dbReference>
<dbReference type="InterPro" id="IPR006091">
    <property type="entry name" value="Acyl-CoA_Oxase/DH_mid-dom"/>
</dbReference>
<dbReference type="Gene3D" id="1.10.540.10">
    <property type="entry name" value="Acyl-CoA dehydrogenase/oxidase, N-terminal domain"/>
    <property type="match status" value="1"/>
</dbReference>